<feature type="chain" id="PRO_5031382448" description="Transglycosylase SLT domain-containing protein" evidence="2">
    <location>
        <begin position="24"/>
        <end position="504"/>
    </location>
</feature>
<dbReference type="EMBL" id="JACCBG010000001">
    <property type="protein sequence ID" value="NYD40904.1"/>
    <property type="molecule type" value="Genomic_DNA"/>
</dbReference>
<dbReference type="RefSeq" id="WP_281380822.1">
    <property type="nucleotide sequence ID" value="NZ_JACCBG010000001.1"/>
</dbReference>
<name>A0A7Y9E4H6_9ACTN</name>
<feature type="compositionally biased region" description="Low complexity" evidence="1">
    <location>
        <begin position="376"/>
        <end position="393"/>
    </location>
</feature>
<evidence type="ECO:0000259" key="3">
    <source>
        <dbReference type="Pfam" id="PF13406"/>
    </source>
</evidence>
<dbReference type="SUPFAM" id="SSF53955">
    <property type="entry name" value="Lysozyme-like"/>
    <property type="match status" value="1"/>
</dbReference>
<dbReference type="InterPro" id="IPR031304">
    <property type="entry name" value="SLT_2"/>
</dbReference>
<dbReference type="PANTHER" id="PTHR30163">
    <property type="entry name" value="MEMBRANE-BOUND LYTIC MUREIN TRANSGLYCOSYLASE B"/>
    <property type="match status" value="1"/>
</dbReference>
<feature type="compositionally biased region" description="Polar residues" evidence="1">
    <location>
        <begin position="322"/>
        <end position="346"/>
    </location>
</feature>
<gene>
    <name evidence="4" type="ORF">BJZ21_000987</name>
</gene>
<feature type="compositionally biased region" description="Pro residues" evidence="1">
    <location>
        <begin position="394"/>
        <end position="415"/>
    </location>
</feature>
<dbReference type="Proteomes" id="UP000535511">
    <property type="component" value="Unassembled WGS sequence"/>
</dbReference>
<feature type="compositionally biased region" description="Low complexity" evidence="1">
    <location>
        <begin position="347"/>
        <end position="370"/>
    </location>
</feature>
<evidence type="ECO:0000313" key="4">
    <source>
        <dbReference type="EMBL" id="NYD40904.1"/>
    </source>
</evidence>
<dbReference type="InterPro" id="IPR023346">
    <property type="entry name" value="Lysozyme-like_dom_sf"/>
</dbReference>
<comment type="caution">
    <text evidence="4">The sequence shown here is derived from an EMBL/GenBank/DDBJ whole genome shotgun (WGS) entry which is preliminary data.</text>
</comment>
<organism evidence="4 5">
    <name type="scientific">Nocardioides panaciterrulae</name>
    <dbReference type="NCBI Taxonomy" id="661492"/>
    <lineage>
        <taxon>Bacteria</taxon>
        <taxon>Bacillati</taxon>
        <taxon>Actinomycetota</taxon>
        <taxon>Actinomycetes</taxon>
        <taxon>Propionibacteriales</taxon>
        <taxon>Nocardioidaceae</taxon>
        <taxon>Nocardioides</taxon>
    </lineage>
</organism>
<sequence>MHLTGRTRFTLAAVATAVGVATASTIAGQGEPAVPGVGSATFVRGADDTTGTPGNPVIHVPAVRVGQASVREPKATPPLPTSALAHLDIPPTAQLAYQRAAAVMAAADRSCRLSWTLLAAIGRVESDHGRYAGALLGSDGVSRPVIRGVALDGRGPVARIPDTDGGRLDGDPVWDHAVGPMQFLPSTWAVVAVDGDGDGVRSPDDIDDAALAAAVFLCSGQEDLGTEAGRQAAVHRYNPSDAYVASVLAVERAYRTGDYELLGWPVLGGPIRVAVTQGDQQATAAAPMPTSPTGPTRSSSPAGPTGPASPSSHQGGGRSPHPANQQSGGRSGPRHQQTQAATGSQDHSTTSPHHGTSSAPGDPLTPSDPVDPVDPTDPSTMDPGTIDPVDPTDPGTPDPPDPQPDPQPDPRPDPGPQQVTLTGVLAPCDADPAATCLDETALDVGDPAFLATPAGADLDGDGVVESNADELDGLSGTPVSVQVLPDTSPAVVLSVNGTSYRSLP</sequence>
<dbReference type="InterPro" id="IPR043426">
    <property type="entry name" value="MltB-like"/>
</dbReference>
<reference evidence="4 5" key="1">
    <citation type="submission" date="2020-07" db="EMBL/GenBank/DDBJ databases">
        <title>Sequencing the genomes of 1000 actinobacteria strains.</title>
        <authorList>
            <person name="Klenk H.-P."/>
        </authorList>
    </citation>
    <scope>NUCLEOTIDE SEQUENCE [LARGE SCALE GENOMIC DNA]</scope>
    <source>
        <strain evidence="4 5">DSM 21350</strain>
    </source>
</reference>
<dbReference type="PANTHER" id="PTHR30163:SF8">
    <property type="entry name" value="LYTIC MUREIN TRANSGLYCOSYLASE"/>
    <property type="match status" value="1"/>
</dbReference>
<evidence type="ECO:0000256" key="1">
    <source>
        <dbReference type="SAM" id="MobiDB-lite"/>
    </source>
</evidence>
<feature type="domain" description="Transglycosylase SLT" evidence="3">
    <location>
        <begin position="174"/>
        <end position="219"/>
    </location>
</feature>
<proteinExistence type="predicted"/>
<feature type="compositionally biased region" description="Low complexity" evidence="1">
    <location>
        <begin position="282"/>
        <end position="312"/>
    </location>
</feature>
<dbReference type="GO" id="GO:0008933">
    <property type="term" value="F:peptidoglycan lytic transglycosylase activity"/>
    <property type="evidence" value="ECO:0007669"/>
    <property type="project" value="TreeGrafter"/>
</dbReference>
<keyword evidence="5" id="KW-1185">Reference proteome</keyword>
<dbReference type="Pfam" id="PF13406">
    <property type="entry name" value="SLT_2"/>
    <property type="match status" value="1"/>
</dbReference>
<accession>A0A7Y9E4H6</accession>
<dbReference type="GO" id="GO:0009253">
    <property type="term" value="P:peptidoglycan catabolic process"/>
    <property type="evidence" value="ECO:0007669"/>
    <property type="project" value="TreeGrafter"/>
</dbReference>
<keyword evidence="2" id="KW-0732">Signal</keyword>
<evidence type="ECO:0000313" key="5">
    <source>
        <dbReference type="Proteomes" id="UP000535511"/>
    </source>
</evidence>
<feature type="signal peptide" evidence="2">
    <location>
        <begin position="1"/>
        <end position="23"/>
    </location>
</feature>
<feature type="region of interest" description="Disordered" evidence="1">
    <location>
        <begin position="278"/>
        <end position="421"/>
    </location>
</feature>
<dbReference type="Gene3D" id="1.10.530.10">
    <property type="match status" value="1"/>
</dbReference>
<dbReference type="AlphaFoldDB" id="A0A7Y9E4H6"/>
<evidence type="ECO:0000256" key="2">
    <source>
        <dbReference type="SAM" id="SignalP"/>
    </source>
</evidence>
<protein>
    <recommendedName>
        <fullName evidence="3">Transglycosylase SLT domain-containing protein</fullName>
    </recommendedName>
</protein>